<gene>
    <name evidence="11" type="primary">aprD</name>
</gene>
<evidence type="ECO:0000313" key="12">
    <source>
        <dbReference type="Proteomes" id="UP000002526"/>
    </source>
</evidence>
<accession>Q89EV0</accession>
<organism evidence="11 12">
    <name type="scientific">Bradyrhizobium diazoefficiens (strain JCM 10833 / BCRC 13528 / IAM 13628 / NBRC 14792 / USDA 110)</name>
    <dbReference type="NCBI Taxonomy" id="224911"/>
    <lineage>
        <taxon>Bacteria</taxon>
        <taxon>Pseudomonadati</taxon>
        <taxon>Pseudomonadota</taxon>
        <taxon>Alphaproteobacteria</taxon>
        <taxon>Hyphomicrobiales</taxon>
        <taxon>Nitrobacteraceae</taxon>
        <taxon>Bradyrhizobium</taxon>
    </lineage>
</organism>
<evidence type="ECO:0000256" key="7">
    <source>
        <dbReference type="ARBA" id="ARBA00024722"/>
    </source>
</evidence>
<dbReference type="FunFam" id="1.20.1560.10:FF:000109">
    <property type="entry name" value="Alkaline protease secretion ATP-binding protein aprD"/>
    <property type="match status" value="1"/>
</dbReference>
<dbReference type="GO" id="GO:0005524">
    <property type="term" value="F:ATP binding"/>
    <property type="evidence" value="ECO:0007669"/>
    <property type="project" value="UniProtKB-KW"/>
</dbReference>
<proteinExistence type="predicted"/>
<dbReference type="PATRIC" id="fig|224911.5.peg.7140"/>
<evidence type="ECO:0000256" key="1">
    <source>
        <dbReference type="ARBA" id="ARBA00004651"/>
    </source>
</evidence>
<sequence>MAAATGLKFEPIPRRYDTVGRRRWPSVKCTGPRFQAVTIMLMPPIRLPILPQVRTPLHAALRSCVGPLGLVFAYSCSYNLLLFAPSIYLLQIYDRVLSSRSGETLLLLTLIVAITVVVGGVFDALRRAVLGRLGAWLDDRLRPCVISAGLESALRSDWTQASGAYRDLTVLRQFVESGASPMLFDALWAPLFLLVLVLIHPLLGVVGACCVAFLFALTVAGELVTEDVLLRSGAALSRSCGRLQTAASNIHMIRAMGMLDSAARMIHRDAQHARREHDVALRRGEIVSLAAKPVRALSQVLIMGAAAWLVLDHGKSPAIIFASTLMFSRALAPVESAVAGWKSLVTAVSACQRLGALLAAFPVARQQSPEVSPLQARSGLVVDNVDVRLAGTNHLLLNGVSFSLMPGECLGIIGPSGSGKSLLGQVIAGLSMPTHGRVVLDNTDVSLFREGLKGDRLGYLPQDINLLGDTINDIIARLDDADRRKVIEAAKLVGIHGAIMRLPLGYDTVVQSEATFSRGYRQRLGLARAFFGSPRLIVLDEPNASLDYGGERMLLDAIERMKLAGVILVVITHRMGLLAATDKIAIMEDGAVAAFGDSEDIFERHLSRPQVTSQIAP</sequence>
<reference evidence="12" key="1">
    <citation type="journal article" date="2002" name="DNA Res.">
        <title>Complete genomic sequence of nitrogen-fixing symbiotic bacterium Bradyrhizobium japonicum USDA110.</title>
        <authorList>
            <person name="Kaneko T."/>
            <person name="Nakamura Y."/>
            <person name="Sato S."/>
            <person name="Minamisawa K."/>
            <person name="Uchiumi T."/>
            <person name="Sasamoto S."/>
            <person name="Watanabe A."/>
            <person name="Idesawa K."/>
            <person name="Iriguchi M."/>
            <person name="Kawashima K."/>
            <person name="Kohara M."/>
            <person name="Matsumoto M."/>
            <person name="Shimpo S."/>
            <person name="Tsuruoka H."/>
            <person name="Wada T."/>
            <person name="Yamada M."/>
            <person name="Tabata S."/>
        </authorList>
    </citation>
    <scope>NUCLEOTIDE SEQUENCE [LARGE SCALE GENOMIC DNA]</scope>
    <source>
        <strain evidence="12">JCM 10833 / BCRC 13528 / IAM 13628 / NBRC 14792 / USDA 110</strain>
    </source>
</reference>
<dbReference type="PANTHER" id="PTHR24221">
    <property type="entry name" value="ATP-BINDING CASSETTE SUB-FAMILY B"/>
    <property type="match status" value="1"/>
</dbReference>
<protein>
    <submittedName>
        <fullName evidence="11">AprD protein</fullName>
    </submittedName>
</protein>
<dbReference type="STRING" id="224911.AAV28_32440"/>
<dbReference type="PROSITE" id="PS50929">
    <property type="entry name" value="ABC_TM1F"/>
    <property type="match status" value="1"/>
</dbReference>
<keyword evidence="4" id="KW-0067">ATP-binding</keyword>
<evidence type="ECO:0000259" key="10">
    <source>
        <dbReference type="PROSITE" id="PS50929"/>
    </source>
</evidence>
<dbReference type="SUPFAM" id="SSF90123">
    <property type="entry name" value="ABC transporter transmembrane region"/>
    <property type="match status" value="1"/>
</dbReference>
<name>Q89EV0_BRADU</name>
<dbReference type="PhylomeDB" id="Q89EV0"/>
<dbReference type="InterPro" id="IPR027417">
    <property type="entry name" value="P-loop_NTPase"/>
</dbReference>
<dbReference type="GO" id="GO:0042626">
    <property type="term" value="F:ATPase-coupled transmembrane transporter activity"/>
    <property type="evidence" value="ECO:0000318"/>
    <property type="project" value="GO_Central"/>
</dbReference>
<dbReference type="Gene3D" id="3.40.50.300">
    <property type="entry name" value="P-loop containing nucleotide triphosphate hydrolases"/>
    <property type="match status" value="1"/>
</dbReference>
<comment type="subcellular location">
    <subcellularLocation>
        <location evidence="1">Cell membrane</location>
        <topology evidence="1">Multi-pass membrane protein</topology>
    </subcellularLocation>
</comment>
<dbReference type="CDD" id="cd03246">
    <property type="entry name" value="ABCC_Protease_Secretion"/>
    <property type="match status" value="1"/>
</dbReference>
<dbReference type="Pfam" id="PF00005">
    <property type="entry name" value="ABC_tran"/>
    <property type="match status" value="1"/>
</dbReference>
<evidence type="ECO:0000259" key="9">
    <source>
        <dbReference type="PROSITE" id="PS50893"/>
    </source>
</evidence>
<comment type="function">
    <text evidence="7">Involved in beta-(1--&gt;2)glucan export. Transmembrane domains (TMD) form a pore in the inner membrane and the ATP-binding domain (NBD) is responsible for energy generation.</text>
</comment>
<dbReference type="InParanoid" id="Q89EV0"/>
<dbReference type="InterPro" id="IPR039421">
    <property type="entry name" value="Type_1_exporter"/>
</dbReference>
<dbReference type="PANTHER" id="PTHR24221:SF248">
    <property type="entry name" value="ABC TRANSPORTER TRANSMEMBRANE REGION"/>
    <property type="match status" value="1"/>
</dbReference>
<dbReference type="EnsemblBacteria" id="BAC52235">
    <property type="protein sequence ID" value="BAC52235"/>
    <property type="gene ID" value="BAC52235"/>
</dbReference>
<evidence type="ECO:0000313" key="11">
    <source>
        <dbReference type="EMBL" id="BAC52235.1"/>
    </source>
</evidence>
<dbReference type="SUPFAM" id="SSF52540">
    <property type="entry name" value="P-loop containing nucleoside triphosphate hydrolases"/>
    <property type="match status" value="1"/>
</dbReference>
<dbReference type="eggNOG" id="COG4618">
    <property type="taxonomic scope" value="Bacteria"/>
</dbReference>
<evidence type="ECO:0000256" key="8">
    <source>
        <dbReference type="SAM" id="Phobius"/>
    </source>
</evidence>
<evidence type="ECO:0000256" key="5">
    <source>
        <dbReference type="ARBA" id="ARBA00022989"/>
    </source>
</evidence>
<keyword evidence="6 8" id="KW-0472">Membrane</keyword>
<dbReference type="GO" id="GO:0016887">
    <property type="term" value="F:ATP hydrolysis activity"/>
    <property type="evidence" value="ECO:0007669"/>
    <property type="project" value="InterPro"/>
</dbReference>
<feature type="transmembrane region" description="Helical" evidence="8">
    <location>
        <begin position="191"/>
        <end position="217"/>
    </location>
</feature>
<dbReference type="KEGG" id="bja:blr6970"/>
<dbReference type="EMBL" id="BA000040">
    <property type="protein sequence ID" value="BAC52235.1"/>
    <property type="molecule type" value="Genomic_DNA"/>
</dbReference>
<evidence type="ECO:0000256" key="4">
    <source>
        <dbReference type="ARBA" id="ARBA00022840"/>
    </source>
</evidence>
<keyword evidence="2 8" id="KW-0812">Transmembrane</keyword>
<dbReference type="AlphaFoldDB" id="Q89EV0"/>
<feature type="domain" description="ABC transmembrane type-1" evidence="10">
    <location>
        <begin position="70"/>
        <end position="346"/>
    </location>
</feature>
<dbReference type="GO" id="GO:0140359">
    <property type="term" value="F:ABC-type transporter activity"/>
    <property type="evidence" value="ECO:0007669"/>
    <property type="project" value="InterPro"/>
</dbReference>
<dbReference type="HOGENOM" id="CLU_000604_95_6_5"/>
<dbReference type="Proteomes" id="UP000002526">
    <property type="component" value="Chromosome"/>
</dbReference>
<dbReference type="InterPro" id="IPR011527">
    <property type="entry name" value="ABC1_TM_dom"/>
</dbReference>
<dbReference type="InterPro" id="IPR036640">
    <property type="entry name" value="ABC1_TM_sf"/>
</dbReference>
<dbReference type="OrthoDB" id="9808328at2"/>
<dbReference type="PROSITE" id="PS50893">
    <property type="entry name" value="ABC_TRANSPORTER_2"/>
    <property type="match status" value="1"/>
</dbReference>
<dbReference type="GO" id="GO:0005886">
    <property type="term" value="C:plasma membrane"/>
    <property type="evidence" value="ECO:0000318"/>
    <property type="project" value="GO_Central"/>
</dbReference>
<evidence type="ECO:0000256" key="6">
    <source>
        <dbReference type="ARBA" id="ARBA00023136"/>
    </source>
</evidence>
<keyword evidence="12" id="KW-1185">Reference proteome</keyword>
<feature type="domain" description="ABC transporter" evidence="9">
    <location>
        <begin position="382"/>
        <end position="614"/>
    </location>
</feature>
<feature type="transmembrane region" description="Helical" evidence="8">
    <location>
        <begin position="71"/>
        <end position="93"/>
    </location>
</feature>
<dbReference type="InterPro" id="IPR003439">
    <property type="entry name" value="ABC_transporter-like_ATP-bd"/>
</dbReference>
<evidence type="ECO:0000256" key="2">
    <source>
        <dbReference type="ARBA" id="ARBA00022692"/>
    </source>
</evidence>
<keyword evidence="3" id="KW-0547">Nucleotide-binding</keyword>
<keyword evidence="5 8" id="KW-1133">Transmembrane helix</keyword>
<dbReference type="InterPro" id="IPR003593">
    <property type="entry name" value="AAA+_ATPase"/>
</dbReference>
<feature type="transmembrane region" description="Helical" evidence="8">
    <location>
        <begin position="105"/>
        <end position="125"/>
    </location>
</feature>
<dbReference type="Gene3D" id="1.20.1560.10">
    <property type="entry name" value="ABC transporter type 1, transmembrane domain"/>
    <property type="match status" value="1"/>
</dbReference>
<evidence type="ECO:0000256" key="3">
    <source>
        <dbReference type="ARBA" id="ARBA00022741"/>
    </source>
</evidence>
<dbReference type="SMART" id="SM00382">
    <property type="entry name" value="AAA"/>
    <property type="match status" value="1"/>
</dbReference>